<evidence type="ECO:0000313" key="2">
    <source>
        <dbReference type="EMBL" id="KAJ1087998.1"/>
    </source>
</evidence>
<feature type="region of interest" description="Disordered" evidence="1">
    <location>
        <begin position="39"/>
        <end position="69"/>
    </location>
</feature>
<comment type="caution">
    <text evidence="2">The sequence shown here is derived from an EMBL/GenBank/DDBJ whole genome shotgun (WGS) entry which is preliminary data.</text>
</comment>
<name>A0AAV7LA70_PLEWA</name>
<dbReference type="AlphaFoldDB" id="A0AAV7LA70"/>
<dbReference type="Proteomes" id="UP001066276">
    <property type="component" value="Chromosome 11"/>
</dbReference>
<evidence type="ECO:0000256" key="1">
    <source>
        <dbReference type="SAM" id="MobiDB-lite"/>
    </source>
</evidence>
<accession>A0AAV7LA70</accession>
<sequence>MGILLKAHAHCTEGSDEEQQLHEGALHLAYLYFFDSADSPTSPDIPELQQPRRKEEQKTLGENMPKPEL</sequence>
<gene>
    <name evidence="2" type="ORF">NDU88_001157</name>
</gene>
<evidence type="ECO:0000313" key="3">
    <source>
        <dbReference type="Proteomes" id="UP001066276"/>
    </source>
</evidence>
<organism evidence="2 3">
    <name type="scientific">Pleurodeles waltl</name>
    <name type="common">Iberian ribbed newt</name>
    <dbReference type="NCBI Taxonomy" id="8319"/>
    <lineage>
        <taxon>Eukaryota</taxon>
        <taxon>Metazoa</taxon>
        <taxon>Chordata</taxon>
        <taxon>Craniata</taxon>
        <taxon>Vertebrata</taxon>
        <taxon>Euteleostomi</taxon>
        <taxon>Amphibia</taxon>
        <taxon>Batrachia</taxon>
        <taxon>Caudata</taxon>
        <taxon>Salamandroidea</taxon>
        <taxon>Salamandridae</taxon>
        <taxon>Pleurodelinae</taxon>
        <taxon>Pleurodeles</taxon>
    </lineage>
</organism>
<proteinExistence type="predicted"/>
<dbReference type="EMBL" id="JANPWB010000015">
    <property type="protein sequence ID" value="KAJ1087998.1"/>
    <property type="molecule type" value="Genomic_DNA"/>
</dbReference>
<reference evidence="2" key="1">
    <citation type="journal article" date="2022" name="bioRxiv">
        <title>Sequencing and chromosome-scale assembly of the giantPleurodeles waltlgenome.</title>
        <authorList>
            <person name="Brown T."/>
            <person name="Elewa A."/>
            <person name="Iarovenko S."/>
            <person name="Subramanian E."/>
            <person name="Araus A.J."/>
            <person name="Petzold A."/>
            <person name="Susuki M."/>
            <person name="Suzuki K.-i.T."/>
            <person name="Hayashi T."/>
            <person name="Toyoda A."/>
            <person name="Oliveira C."/>
            <person name="Osipova E."/>
            <person name="Leigh N.D."/>
            <person name="Simon A."/>
            <person name="Yun M.H."/>
        </authorList>
    </citation>
    <scope>NUCLEOTIDE SEQUENCE</scope>
    <source>
        <strain evidence="2">20211129_DDA</strain>
        <tissue evidence="2">Liver</tissue>
    </source>
</reference>
<protein>
    <submittedName>
        <fullName evidence="2">Uncharacterized protein</fullName>
    </submittedName>
</protein>
<feature type="compositionally biased region" description="Basic and acidic residues" evidence="1">
    <location>
        <begin position="50"/>
        <end position="69"/>
    </location>
</feature>
<keyword evidence="3" id="KW-1185">Reference proteome</keyword>